<proteinExistence type="predicted"/>
<dbReference type="GO" id="GO:0008270">
    <property type="term" value="F:zinc ion binding"/>
    <property type="evidence" value="ECO:0007669"/>
    <property type="project" value="UniProtKB-KW"/>
</dbReference>
<dbReference type="Proteomes" id="UP000324585">
    <property type="component" value="Unassembled WGS sequence"/>
</dbReference>
<keyword evidence="1" id="KW-0479">Metal-binding</keyword>
<name>A0A5J4Z1V0_PORPP</name>
<keyword evidence="1" id="KW-0863">Zinc-finger</keyword>
<feature type="coiled-coil region" evidence="2">
    <location>
        <begin position="922"/>
        <end position="949"/>
    </location>
</feature>
<dbReference type="InterPro" id="IPR036875">
    <property type="entry name" value="Znf_CCHC_sf"/>
</dbReference>
<comment type="caution">
    <text evidence="5">The sequence shown here is derived from an EMBL/GenBank/DDBJ whole genome shotgun (WGS) entry which is preliminary data.</text>
</comment>
<organism evidence="5 6">
    <name type="scientific">Porphyridium purpureum</name>
    <name type="common">Red alga</name>
    <name type="synonym">Porphyridium cruentum</name>
    <dbReference type="NCBI Taxonomy" id="35688"/>
    <lineage>
        <taxon>Eukaryota</taxon>
        <taxon>Rhodophyta</taxon>
        <taxon>Bangiophyceae</taxon>
        <taxon>Porphyridiales</taxon>
        <taxon>Porphyridiaceae</taxon>
        <taxon>Porphyridium</taxon>
    </lineage>
</organism>
<reference evidence="6" key="1">
    <citation type="journal article" date="2019" name="Nat. Commun.">
        <title>Expansion of phycobilisome linker gene families in mesophilic red algae.</title>
        <authorList>
            <person name="Lee J."/>
            <person name="Kim D."/>
            <person name="Bhattacharya D."/>
            <person name="Yoon H.S."/>
        </authorList>
    </citation>
    <scope>NUCLEOTIDE SEQUENCE [LARGE SCALE GENOMIC DNA]</scope>
    <source>
        <strain evidence="6">CCMP 1328</strain>
    </source>
</reference>
<accession>A0A5J4Z1V0</accession>
<keyword evidence="6" id="KW-1185">Reference proteome</keyword>
<dbReference type="InterPro" id="IPR001878">
    <property type="entry name" value="Znf_CCHC"/>
</dbReference>
<feature type="compositionally biased region" description="Basic and acidic residues" evidence="3">
    <location>
        <begin position="836"/>
        <end position="853"/>
    </location>
</feature>
<dbReference type="InterPro" id="IPR013103">
    <property type="entry name" value="RVT_2"/>
</dbReference>
<dbReference type="EMBL" id="VRMN01000001">
    <property type="protein sequence ID" value="KAA8497606.1"/>
    <property type="molecule type" value="Genomic_DNA"/>
</dbReference>
<protein>
    <submittedName>
        <fullName evidence="5">Copia protein</fullName>
    </submittedName>
</protein>
<feature type="region of interest" description="Disordered" evidence="3">
    <location>
        <begin position="836"/>
        <end position="918"/>
    </location>
</feature>
<dbReference type="PANTHER" id="PTHR11439:SF467">
    <property type="entry name" value="INTEGRASE CATALYTIC DOMAIN-CONTAINING PROTEIN"/>
    <property type="match status" value="1"/>
</dbReference>
<evidence type="ECO:0000259" key="4">
    <source>
        <dbReference type="PROSITE" id="PS50158"/>
    </source>
</evidence>
<evidence type="ECO:0000313" key="6">
    <source>
        <dbReference type="Proteomes" id="UP000324585"/>
    </source>
</evidence>
<evidence type="ECO:0000313" key="5">
    <source>
        <dbReference type="EMBL" id="KAA8497606.1"/>
    </source>
</evidence>
<sequence>MAKKIGEKGVTEGLPLLRYDATEMRPAEEVTEWLRALGGYTAVEFGLLGAIFDLNNARYPEGPALPDAEEPDNWRDKEIAKSQLSTALKWSADMELARSRIYAIMRGQLSTSSVAALSARPQFEMLERSRNDPLQLKNLIVVVHLTPNGASVDRCRTFARERFQAIEIGADSLDDFKTRFAAAAMVLALVGEEMSAARQAEEFFHKLERSRFAEAIRQAHNAERQFASVQDVVLYVSAYKYAPGYVSVSVAQSNEAQLAIEAATVSGEAIAAVAKADVGGSKGKCHFCGIPGHLEKNCWKKKRALERNQTRDAHTRTMEEKLGECQRQLQELKLELKKERTVEEAATVGLDTMASEHIFSSGEAVTNVRKTDRKVVLHGIDAGSSGIFIDEIADTKFGEVYYSQKVAGNILSFAKLRNEDKGTKYDMAGDVFVVLDVDNKEVRFRQDQGLYVADICCVSGKINAYAAPCNGLTHDLDNIPAHKCFSTDSRHNSMERSALPLPSGGKPSPFTKQEIARAEQARDLQRRLGFPSFDVLKKVLRRGDVENCNLAARDAERAEQLFGPSEAAIKGKATGHKPTEVGYVPIRNEEVYQEMHSDIHFLCGQAFLISVVKPMHFILTTAIRAKTSWELRRALQEQIASLRGHNVVIRVIKSDPESGIVAIVDDMKRSGILPNVTGAKEAVPAVERANRTLKDIARAVIHGLPFALPTSLVPALMKYVTHRANIVPSSTGWRDDETPWTRMTGRKVSSTADVSLGFGDYVLIMNAKVDNTMTPRATGCIALYPVGNVEGTWAFLNLASQKELRRQRWRKTVITQEVVAAVNAMRGTARLELATEDHEHEAEKHDTAGREAGKPAGAAATRTASGLTLSAGAFSETRAARSANEHEETLENSRTSAVVESSQPNRNPGAGENAEENPGVRVEAIEKRIEELSRKEAILQEQIHALDKRAAAYQVSDDHDVLGEGQAVQVGVVEGAPAEWDLADCTMTTKNVLDGHGEQAGPASVGGLSTKRTAADQGGSDGCNTYAGEAKRRRIRLALITEFVQAHCLKAPTVSWLRAVQEYGEPALESVMSELVQLGSNGHDVFEPVTRRLSEDELRNVLPVHLFVTEKRDPQTGELVRLKARLVAGGDRQDPELYPNTSSPTVATESLFALAAMSATQGRKVASVDFPGAYLNAVMPSGDPPVFVRFAKALAKCMTTADPTLQSHLSASGTLVCRLKKALYGCRTSAKLWYDHLCRSLAALGYQRSMVDYCVFRSDEDDTWLALHVDDMKIMAVNDAAIVKLVKGLEPEYGVLTMRSGSGIEYLQMVFDYNQPGQVTVRMPAYADKIIEQAEPFVLGKVGGKTPALDDLFQVQDSPLLAASSARAFHTTACQLLYLSKRARPDLLVAASFLTGRVQAPTEQDREKLRRVVQYLQGTRELGLTLGCVGAPRVHCFIDASFGVHSDMKSHSGCMVSLGRGTVYGKSSRQSLASKSSTEAELVAISDCIGQALWIERLLRGLGVECLSTLLYQDNEATMKLVRNGRPNSSRTRHIALRHFFVSDRVACGEIEMTYCPTEQMVADAHTKPLQGKAFRSLRERMLGVEVANLAQANTDRRECVDVRANG</sequence>
<dbReference type="PROSITE" id="PS50158">
    <property type="entry name" value="ZF_CCHC"/>
    <property type="match status" value="1"/>
</dbReference>
<dbReference type="Pfam" id="PF07727">
    <property type="entry name" value="RVT_2"/>
    <property type="match status" value="1"/>
</dbReference>
<feature type="coiled-coil region" evidence="2">
    <location>
        <begin position="315"/>
        <end position="342"/>
    </location>
</feature>
<dbReference type="CDD" id="cd09272">
    <property type="entry name" value="RNase_HI_RT_Ty1"/>
    <property type="match status" value="1"/>
</dbReference>
<feature type="region of interest" description="Disordered" evidence="3">
    <location>
        <begin position="997"/>
        <end position="1024"/>
    </location>
</feature>
<dbReference type="SUPFAM" id="SSF57756">
    <property type="entry name" value="Retrovirus zinc finger-like domains"/>
    <property type="match status" value="1"/>
</dbReference>
<dbReference type="PANTHER" id="PTHR11439">
    <property type="entry name" value="GAG-POL-RELATED RETROTRANSPOSON"/>
    <property type="match status" value="1"/>
</dbReference>
<evidence type="ECO:0000256" key="3">
    <source>
        <dbReference type="SAM" id="MobiDB-lite"/>
    </source>
</evidence>
<evidence type="ECO:0000256" key="1">
    <source>
        <dbReference type="PROSITE-ProRule" id="PRU00047"/>
    </source>
</evidence>
<feature type="compositionally biased region" description="Polar residues" evidence="3">
    <location>
        <begin position="892"/>
        <end position="906"/>
    </location>
</feature>
<keyword evidence="1" id="KW-0862">Zinc</keyword>
<dbReference type="OrthoDB" id="413760at2759"/>
<evidence type="ECO:0000256" key="2">
    <source>
        <dbReference type="SAM" id="Coils"/>
    </source>
</evidence>
<gene>
    <name evidence="5" type="ORF">FVE85_5191</name>
</gene>
<keyword evidence="2" id="KW-0175">Coiled coil</keyword>
<feature type="domain" description="CCHC-type" evidence="4">
    <location>
        <begin position="284"/>
        <end position="298"/>
    </location>
</feature>
<dbReference type="GO" id="GO:0003676">
    <property type="term" value="F:nucleic acid binding"/>
    <property type="evidence" value="ECO:0007669"/>
    <property type="project" value="InterPro"/>
</dbReference>